<dbReference type="Proteomes" id="UP000261340">
    <property type="component" value="Unplaced"/>
</dbReference>
<dbReference type="GO" id="GO:0003755">
    <property type="term" value="F:peptidyl-prolyl cis-trans isomerase activity"/>
    <property type="evidence" value="ECO:0007669"/>
    <property type="project" value="UniProtKB-UniRule"/>
</dbReference>
<evidence type="ECO:0000313" key="4">
    <source>
        <dbReference type="Proteomes" id="UP000261340"/>
    </source>
</evidence>
<keyword evidence="1" id="KW-0697">Rotamase</keyword>
<comment type="catalytic activity">
    <reaction evidence="1">
        <text>[protein]-peptidylproline (omega=180) = [protein]-peptidylproline (omega=0)</text>
        <dbReference type="Rhea" id="RHEA:16237"/>
        <dbReference type="Rhea" id="RHEA-COMP:10747"/>
        <dbReference type="Rhea" id="RHEA-COMP:10748"/>
        <dbReference type="ChEBI" id="CHEBI:83833"/>
        <dbReference type="ChEBI" id="CHEBI:83834"/>
        <dbReference type="EC" id="5.2.1.8"/>
    </reaction>
</comment>
<dbReference type="PANTHER" id="PTHR11071:SF561">
    <property type="entry name" value="PEPTIDYL-PROLYL CIS-TRANS ISOMERASE D-RELATED"/>
    <property type="match status" value="1"/>
</dbReference>
<dbReference type="SUPFAM" id="SSF50891">
    <property type="entry name" value="Cyclophilin-like"/>
    <property type="match status" value="1"/>
</dbReference>
<evidence type="ECO:0000256" key="1">
    <source>
        <dbReference type="RuleBase" id="RU363019"/>
    </source>
</evidence>
<dbReference type="GO" id="GO:0005737">
    <property type="term" value="C:cytoplasm"/>
    <property type="evidence" value="ECO:0007669"/>
    <property type="project" value="TreeGrafter"/>
</dbReference>
<dbReference type="GO" id="GO:0016018">
    <property type="term" value="F:cyclosporin A binding"/>
    <property type="evidence" value="ECO:0007669"/>
    <property type="project" value="TreeGrafter"/>
</dbReference>
<dbReference type="Gene3D" id="2.40.100.10">
    <property type="entry name" value="Cyclophilin-like"/>
    <property type="match status" value="1"/>
</dbReference>
<dbReference type="Pfam" id="PF00160">
    <property type="entry name" value="Pro_isomerase"/>
    <property type="match status" value="1"/>
</dbReference>
<proteinExistence type="inferred from homology"/>
<dbReference type="PRINTS" id="PR00153">
    <property type="entry name" value="CSAPPISMRASE"/>
</dbReference>
<dbReference type="InterPro" id="IPR002130">
    <property type="entry name" value="Cyclophilin-type_PPIase_dom"/>
</dbReference>
<keyword evidence="1" id="KW-0413">Isomerase</keyword>
<comment type="function">
    <text evidence="1">PPIases accelerate the folding of proteins. It catalyzes the cis-trans isomerization of proline imidic peptide bonds in oligopeptides.</text>
</comment>
<dbReference type="AlphaFoldDB" id="A0A3Q0T3H1"/>
<reference evidence="3" key="2">
    <citation type="submission" date="2025-09" db="UniProtKB">
        <authorList>
            <consortium name="Ensembl"/>
        </authorList>
    </citation>
    <scope>IDENTIFICATION</scope>
</reference>
<name>A0A3Q0T3H1_AMPCI</name>
<dbReference type="EC" id="5.2.1.8" evidence="1"/>
<dbReference type="GeneTree" id="ENSGT00940000156008"/>
<organism evidence="3 4">
    <name type="scientific">Amphilophus citrinellus</name>
    <name type="common">Midas cichlid</name>
    <name type="synonym">Cichlasoma citrinellum</name>
    <dbReference type="NCBI Taxonomy" id="61819"/>
    <lineage>
        <taxon>Eukaryota</taxon>
        <taxon>Metazoa</taxon>
        <taxon>Chordata</taxon>
        <taxon>Craniata</taxon>
        <taxon>Vertebrata</taxon>
        <taxon>Euteleostomi</taxon>
        <taxon>Actinopterygii</taxon>
        <taxon>Neopterygii</taxon>
        <taxon>Teleostei</taxon>
        <taxon>Neoteleostei</taxon>
        <taxon>Acanthomorphata</taxon>
        <taxon>Ovalentaria</taxon>
        <taxon>Cichlomorphae</taxon>
        <taxon>Cichliformes</taxon>
        <taxon>Cichlidae</taxon>
        <taxon>New World cichlids</taxon>
        <taxon>Cichlasomatinae</taxon>
        <taxon>Heroini</taxon>
        <taxon>Amphilophus</taxon>
    </lineage>
</organism>
<feature type="domain" description="PPIase cyclophilin-type" evidence="2">
    <location>
        <begin position="51"/>
        <end position="184"/>
    </location>
</feature>
<keyword evidence="4" id="KW-1185">Reference proteome</keyword>
<evidence type="ECO:0000259" key="2">
    <source>
        <dbReference type="PROSITE" id="PS50072"/>
    </source>
</evidence>
<protein>
    <recommendedName>
        <fullName evidence="1">Peptidyl-prolyl cis-trans isomerase</fullName>
        <shortName evidence="1">PPIase</shortName>
        <ecNumber evidence="1">5.2.1.8</ecNumber>
    </recommendedName>
</protein>
<sequence>MKKKKKKRVAYLSIYILYSYGPPAHRRDFIGNERYNGEVSVPVTIPLFSPAENVRALSAGERGFGHKEPVFFRVILQFLCQEGFLVINYFPCGDKSICGRSFPDENFKLKHTGPGDYPHLLQMRVKAMWYGSLTHNTSSFRLNGKHVVFGRVKEGMDVAKKMECFFVHRIGTHQRSSHITDCVELKQIYSLIAEPK</sequence>
<comment type="similarity">
    <text evidence="1">Belongs to the cyclophilin-type PPIase family.</text>
</comment>
<dbReference type="Ensembl" id="ENSACIT00000032547.1">
    <property type="protein sequence ID" value="ENSACIP00000031716.1"/>
    <property type="gene ID" value="ENSACIG00000024501.1"/>
</dbReference>
<dbReference type="GO" id="GO:0006457">
    <property type="term" value="P:protein folding"/>
    <property type="evidence" value="ECO:0007669"/>
    <property type="project" value="TreeGrafter"/>
</dbReference>
<dbReference type="InterPro" id="IPR029000">
    <property type="entry name" value="Cyclophilin-like_dom_sf"/>
</dbReference>
<evidence type="ECO:0000313" key="3">
    <source>
        <dbReference type="Ensembl" id="ENSACIP00000031716.1"/>
    </source>
</evidence>
<dbReference type="PROSITE" id="PS50072">
    <property type="entry name" value="CSA_PPIASE_2"/>
    <property type="match status" value="1"/>
</dbReference>
<reference evidence="3" key="1">
    <citation type="submission" date="2025-08" db="UniProtKB">
        <authorList>
            <consortium name="Ensembl"/>
        </authorList>
    </citation>
    <scope>IDENTIFICATION</scope>
</reference>
<dbReference type="PANTHER" id="PTHR11071">
    <property type="entry name" value="PEPTIDYL-PROLYL CIS-TRANS ISOMERASE"/>
    <property type="match status" value="1"/>
</dbReference>
<accession>A0A3Q0T3H1</accession>